<dbReference type="GO" id="GO:0004674">
    <property type="term" value="F:protein serine/threonine kinase activity"/>
    <property type="evidence" value="ECO:0007669"/>
    <property type="project" value="UniProtKB-EC"/>
</dbReference>
<dbReference type="Proteomes" id="UP001151752">
    <property type="component" value="Chromosome 4"/>
</dbReference>
<sequence length="438" mass="48873">MHPLSTASATSFLFTLLLFSHITAWFPSNDASNLPNCNQTFSCGDLTNITYPFTGGQRPSYCGPPEFHTGCSSDLTTTLPSNSLPYQVTQVDQTSQTLRLSLVGLYSERRCIDPFKTTTFDDSSFSLVPNHSTLSLFYGCENLGDFVMANFKFSCPGQGYSEKGFFMIGDPVPGTAFMYKCQSSFQVPFLRSWVHQLEAKGSSLLVEVLKEGFDVSYSNPYSADCQKCNKHSGGQCGFDGFDGKPIFICNDQLCPEKSPNRKKLIIGVSLASGAVLVIFVGGWVMLISFELLPSIANSKSGIDKSRTYFGVRVFSYNELEEATNCFDSSKQLGDGGFGTVYHGLLRDGREVAVKRLYESNMRRAVQFMNEIEILAQLRHRNLDFVVREMVTSVAELAFRCLQYEREMRPTMEEVVEELRGIERENYGAGKGEIEYQGR</sequence>
<organism evidence="13 14">
    <name type="scientific">Salix koriyanagi</name>
    <dbReference type="NCBI Taxonomy" id="2511006"/>
    <lineage>
        <taxon>Eukaryota</taxon>
        <taxon>Viridiplantae</taxon>
        <taxon>Streptophyta</taxon>
        <taxon>Embryophyta</taxon>
        <taxon>Tracheophyta</taxon>
        <taxon>Spermatophyta</taxon>
        <taxon>Magnoliopsida</taxon>
        <taxon>eudicotyledons</taxon>
        <taxon>Gunneridae</taxon>
        <taxon>Pentapetalae</taxon>
        <taxon>rosids</taxon>
        <taxon>fabids</taxon>
        <taxon>Malpighiales</taxon>
        <taxon>Salicaceae</taxon>
        <taxon>Saliceae</taxon>
        <taxon>Salix</taxon>
    </lineage>
</organism>
<dbReference type="GO" id="GO:0030247">
    <property type="term" value="F:polysaccharide binding"/>
    <property type="evidence" value="ECO:0007669"/>
    <property type="project" value="InterPro"/>
</dbReference>
<evidence type="ECO:0000256" key="4">
    <source>
        <dbReference type="ARBA" id="ARBA00022741"/>
    </source>
</evidence>
<evidence type="ECO:0000256" key="1">
    <source>
        <dbReference type="ARBA" id="ARBA00004167"/>
    </source>
</evidence>
<evidence type="ECO:0000256" key="3">
    <source>
        <dbReference type="ARBA" id="ARBA00022729"/>
    </source>
</evidence>
<dbReference type="Pfam" id="PF07714">
    <property type="entry name" value="PK_Tyr_Ser-Thr"/>
    <property type="match status" value="1"/>
</dbReference>
<dbReference type="InterPro" id="IPR000719">
    <property type="entry name" value="Prot_kinase_dom"/>
</dbReference>
<feature type="domain" description="Protein kinase" evidence="12">
    <location>
        <begin position="326"/>
        <end position="438"/>
    </location>
</feature>
<evidence type="ECO:0000259" key="12">
    <source>
        <dbReference type="PROSITE" id="PS50011"/>
    </source>
</evidence>
<proteinExistence type="predicted"/>
<reference evidence="13" key="1">
    <citation type="submission" date="2022-11" db="EMBL/GenBank/DDBJ databases">
        <authorList>
            <person name="Hyden B.L."/>
            <person name="Feng K."/>
            <person name="Yates T."/>
            <person name="Jawdy S."/>
            <person name="Smart L.B."/>
            <person name="Muchero W."/>
        </authorList>
    </citation>
    <scope>NUCLEOTIDE SEQUENCE</scope>
    <source>
        <tissue evidence="13">Shoot tip</tissue>
    </source>
</reference>
<dbReference type="InterPro" id="IPR011009">
    <property type="entry name" value="Kinase-like_dom_sf"/>
</dbReference>
<evidence type="ECO:0000256" key="7">
    <source>
        <dbReference type="ARBA" id="ARBA00047899"/>
    </source>
</evidence>
<dbReference type="PROSITE" id="PS00107">
    <property type="entry name" value="PROTEIN_KINASE_ATP"/>
    <property type="match status" value="1"/>
</dbReference>
<dbReference type="EC" id="2.7.11.1" evidence="2"/>
<dbReference type="PROSITE" id="PS50011">
    <property type="entry name" value="PROTEIN_KINASE_DOM"/>
    <property type="match status" value="1"/>
</dbReference>
<keyword evidence="14" id="KW-1185">Reference proteome</keyword>
<dbReference type="PANTHER" id="PTHR46008:SF34">
    <property type="entry name" value="PROTEIN KINASE DOMAIN-CONTAINING PROTEIN"/>
    <property type="match status" value="1"/>
</dbReference>
<comment type="catalytic activity">
    <reaction evidence="8">
        <text>L-seryl-[protein] + ATP = O-phospho-L-seryl-[protein] + ADP + H(+)</text>
        <dbReference type="Rhea" id="RHEA:17989"/>
        <dbReference type="Rhea" id="RHEA-COMP:9863"/>
        <dbReference type="Rhea" id="RHEA-COMP:11604"/>
        <dbReference type="ChEBI" id="CHEBI:15378"/>
        <dbReference type="ChEBI" id="CHEBI:29999"/>
        <dbReference type="ChEBI" id="CHEBI:30616"/>
        <dbReference type="ChEBI" id="CHEBI:83421"/>
        <dbReference type="ChEBI" id="CHEBI:456216"/>
        <dbReference type="EC" id="2.7.11.1"/>
    </reaction>
</comment>
<dbReference type="AlphaFoldDB" id="A0A9Q0ZL53"/>
<comment type="catalytic activity">
    <reaction evidence="7">
        <text>L-threonyl-[protein] + ATP = O-phospho-L-threonyl-[protein] + ADP + H(+)</text>
        <dbReference type="Rhea" id="RHEA:46608"/>
        <dbReference type="Rhea" id="RHEA-COMP:11060"/>
        <dbReference type="Rhea" id="RHEA-COMP:11605"/>
        <dbReference type="ChEBI" id="CHEBI:15378"/>
        <dbReference type="ChEBI" id="CHEBI:30013"/>
        <dbReference type="ChEBI" id="CHEBI:30616"/>
        <dbReference type="ChEBI" id="CHEBI:61977"/>
        <dbReference type="ChEBI" id="CHEBI:456216"/>
        <dbReference type="EC" id="2.7.11.1"/>
    </reaction>
</comment>
<keyword evidence="10" id="KW-1133">Transmembrane helix</keyword>
<dbReference type="InterPro" id="IPR032872">
    <property type="entry name" value="WAK_assoc_C"/>
</dbReference>
<dbReference type="Pfam" id="PF13947">
    <property type="entry name" value="GUB_WAK_bind"/>
    <property type="match status" value="1"/>
</dbReference>
<name>A0A9Q0ZL53_9ROSI</name>
<evidence type="ECO:0000256" key="2">
    <source>
        <dbReference type="ARBA" id="ARBA00012513"/>
    </source>
</evidence>
<comment type="subcellular location">
    <subcellularLocation>
        <location evidence="1">Membrane</location>
        <topology evidence="1">Single-pass membrane protein</topology>
    </subcellularLocation>
</comment>
<evidence type="ECO:0000256" key="10">
    <source>
        <dbReference type="SAM" id="Phobius"/>
    </source>
</evidence>
<comment type="caution">
    <text evidence="13">The sequence shown here is derived from an EMBL/GenBank/DDBJ whole genome shotgun (WGS) entry which is preliminary data.</text>
</comment>
<gene>
    <name evidence="13" type="ORF">OIU74_003556</name>
</gene>
<keyword evidence="10" id="KW-0472">Membrane</keyword>
<keyword evidence="3 11" id="KW-0732">Signal</keyword>
<dbReference type="SUPFAM" id="SSF56112">
    <property type="entry name" value="Protein kinase-like (PK-like)"/>
    <property type="match status" value="1"/>
</dbReference>
<evidence type="ECO:0000313" key="14">
    <source>
        <dbReference type="Proteomes" id="UP001151752"/>
    </source>
</evidence>
<feature type="signal peptide" evidence="11">
    <location>
        <begin position="1"/>
        <end position="24"/>
    </location>
</feature>
<dbReference type="PANTHER" id="PTHR46008">
    <property type="entry name" value="LEAF RUST 10 DISEASE-RESISTANCE LOCUS RECEPTOR-LIKE PROTEIN KINASE-LIKE 1.4"/>
    <property type="match status" value="1"/>
</dbReference>
<dbReference type="GO" id="GO:0016020">
    <property type="term" value="C:membrane"/>
    <property type="evidence" value="ECO:0007669"/>
    <property type="project" value="UniProtKB-SubCell"/>
</dbReference>
<keyword evidence="13" id="KW-0808">Transferase</keyword>
<dbReference type="GO" id="GO:0005524">
    <property type="term" value="F:ATP binding"/>
    <property type="evidence" value="ECO:0007669"/>
    <property type="project" value="UniProtKB-UniRule"/>
</dbReference>
<keyword evidence="10" id="KW-0812">Transmembrane</keyword>
<reference evidence="13" key="2">
    <citation type="journal article" date="2023" name="Int. J. Mol. Sci.">
        <title>De Novo Assembly and Annotation of 11 Diverse Shrub Willow (Salix) Genomes Reveals Novel Gene Organization in Sex-Linked Regions.</title>
        <authorList>
            <person name="Hyden B."/>
            <person name="Feng K."/>
            <person name="Yates T.B."/>
            <person name="Jawdy S."/>
            <person name="Cereghino C."/>
            <person name="Smart L.B."/>
            <person name="Muchero W."/>
        </authorList>
    </citation>
    <scope>NUCLEOTIDE SEQUENCE</scope>
    <source>
        <tissue evidence="13">Shoot tip</tissue>
    </source>
</reference>
<evidence type="ECO:0000256" key="11">
    <source>
        <dbReference type="SAM" id="SignalP"/>
    </source>
</evidence>
<keyword evidence="13" id="KW-0675">Receptor</keyword>
<keyword evidence="5 9" id="KW-0067">ATP-binding</keyword>
<evidence type="ECO:0000313" key="13">
    <source>
        <dbReference type="EMBL" id="KAJ6738615.1"/>
    </source>
</evidence>
<feature type="chain" id="PRO_5040344738" description="non-specific serine/threonine protein kinase" evidence="11">
    <location>
        <begin position="25"/>
        <end position="438"/>
    </location>
</feature>
<feature type="transmembrane region" description="Helical" evidence="10">
    <location>
        <begin position="264"/>
        <end position="289"/>
    </location>
</feature>
<dbReference type="EMBL" id="JAPFFM010000010">
    <property type="protein sequence ID" value="KAJ6738615.1"/>
    <property type="molecule type" value="Genomic_DNA"/>
</dbReference>
<keyword evidence="4 9" id="KW-0547">Nucleotide-binding</keyword>
<dbReference type="InterPro" id="IPR017441">
    <property type="entry name" value="Protein_kinase_ATP_BS"/>
</dbReference>
<evidence type="ECO:0000256" key="6">
    <source>
        <dbReference type="ARBA" id="ARBA00023180"/>
    </source>
</evidence>
<dbReference type="InterPro" id="IPR025287">
    <property type="entry name" value="WAK_GUB"/>
</dbReference>
<feature type="binding site" evidence="9">
    <location>
        <position position="354"/>
    </location>
    <ligand>
        <name>ATP</name>
        <dbReference type="ChEBI" id="CHEBI:30616"/>
    </ligand>
</feature>
<keyword evidence="6" id="KW-0325">Glycoprotein</keyword>
<accession>A0A9Q0ZL53</accession>
<protein>
    <recommendedName>
        <fullName evidence="2">non-specific serine/threonine protein kinase</fullName>
        <ecNumber evidence="2">2.7.11.1</ecNumber>
    </recommendedName>
</protein>
<evidence type="ECO:0000256" key="9">
    <source>
        <dbReference type="PROSITE-ProRule" id="PRU10141"/>
    </source>
</evidence>
<dbReference type="InterPro" id="IPR001245">
    <property type="entry name" value="Ser-Thr/Tyr_kinase_cat_dom"/>
</dbReference>
<evidence type="ECO:0000256" key="8">
    <source>
        <dbReference type="ARBA" id="ARBA00048679"/>
    </source>
</evidence>
<dbReference type="Pfam" id="PF14380">
    <property type="entry name" value="WAK_assoc"/>
    <property type="match status" value="1"/>
</dbReference>
<keyword evidence="13" id="KW-0418">Kinase</keyword>
<dbReference type="Gene3D" id="3.30.200.20">
    <property type="entry name" value="Phosphorylase Kinase, domain 1"/>
    <property type="match status" value="1"/>
</dbReference>
<evidence type="ECO:0000256" key="5">
    <source>
        <dbReference type="ARBA" id="ARBA00022840"/>
    </source>
</evidence>